<evidence type="ECO:0000313" key="12">
    <source>
        <dbReference type="Proteomes" id="UP001151699"/>
    </source>
</evidence>
<evidence type="ECO:0000256" key="4">
    <source>
        <dbReference type="ARBA" id="ARBA00011738"/>
    </source>
</evidence>
<keyword evidence="12" id="KW-1185">Reference proteome</keyword>
<dbReference type="GO" id="GO:0016491">
    <property type="term" value="F:oxidoreductase activity"/>
    <property type="evidence" value="ECO:0007669"/>
    <property type="project" value="UniProtKB-KW"/>
</dbReference>
<gene>
    <name evidence="11" type="primary">xylO_4</name>
    <name evidence="11" type="ORF">Bhyg_09462</name>
</gene>
<dbReference type="PANTHER" id="PTHR42973:SF39">
    <property type="entry name" value="FAD-BINDING PCMH-TYPE DOMAIN-CONTAINING PROTEIN"/>
    <property type="match status" value="1"/>
</dbReference>
<keyword evidence="8" id="KW-0576">Peroxisome</keyword>
<evidence type="ECO:0000256" key="5">
    <source>
        <dbReference type="ARBA" id="ARBA00022630"/>
    </source>
</evidence>
<comment type="similarity">
    <text evidence="3">Belongs to the oxygen-dependent FAD-linked oxidoreductase family.</text>
</comment>
<comment type="subunit">
    <text evidence="4">Homodimer.</text>
</comment>
<dbReference type="PROSITE" id="PS51387">
    <property type="entry name" value="FAD_PCMH"/>
    <property type="match status" value="1"/>
</dbReference>
<keyword evidence="9" id="KW-0732">Signal</keyword>
<proteinExistence type="inferred from homology"/>
<dbReference type="InterPro" id="IPR012951">
    <property type="entry name" value="BBE"/>
</dbReference>
<dbReference type="SUPFAM" id="SSF56176">
    <property type="entry name" value="FAD-binding/transporter-associated domain-like"/>
    <property type="match status" value="1"/>
</dbReference>
<dbReference type="EMBL" id="WJQU01000002">
    <property type="protein sequence ID" value="KAJ6644493.1"/>
    <property type="molecule type" value="Genomic_DNA"/>
</dbReference>
<accession>A0A9Q0N6L6</accession>
<dbReference type="InterPro" id="IPR016169">
    <property type="entry name" value="FAD-bd_PCMH_sub2"/>
</dbReference>
<name>A0A9Q0N6L6_9DIPT</name>
<feature type="signal peptide" evidence="9">
    <location>
        <begin position="1"/>
        <end position="19"/>
    </location>
</feature>
<feature type="domain" description="FAD-binding PCMH-type" evidence="10">
    <location>
        <begin position="65"/>
        <end position="238"/>
    </location>
</feature>
<evidence type="ECO:0000259" key="10">
    <source>
        <dbReference type="PROSITE" id="PS51387"/>
    </source>
</evidence>
<comment type="caution">
    <text evidence="11">The sequence shown here is derived from an EMBL/GenBank/DDBJ whole genome shotgun (WGS) entry which is preliminary data.</text>
</comment>
<keyword evidence="6" id="KW-0274">FAD</keyword>
<dbReference type="GO" id="GO:0071949">
    <property type="term" value="F:FAD binding"/>
    <property type="evidence" value="ECO:0007669"/>
    <property type="project" value="InterPro"/>
</dbReference>
<evidence type="ECO:0000256" key="3">
    <source>
        <dbReference type="ARBA" id="ARBA00005466"/>
    </source>
</evidence>
<feature type="chain" id="PRO_5040303494" evidence="9">
    <location>
        <begin position="20"/>
        <end position="520"/>
    </location>
</feature>
<reference evidence="11" key="1">
    <citation type="submission" date="2022-07" db="EMBL/GenBank/DDBJ databases">
        <authorList>
            <person name="Trinca V."/>
            <person name="Uliana J.V.C."/>
            <person name="Torres T.T."/>
            <person name="Ward R.J."/>
            <person name="Monesi N."/>
        </authorList>
    </citation>
    <scope>NUCLEOTIDE SEQUENCE</scope>
    <source>
        <strain evidence="11">HSMRA1968</strain>
        <tissue evidence="11">Whole embryos</tissue>
    </source>
</reference>
<dbReference type="InterPro" id="IPR006094">
    <property type="entry name" value="Oxid_FAD_bind_N"/>
</dbReference>
<evidence type="ECO:0000256" key="2">
    <source>
        <dbReference type="ARBA" id="ARBA00004275"/>
    </source>
</evidence>
<evidence type="ECO:0000256" key="9">
    <source>
        <dbReference type="SAM" id="SignalP"/>
    </source>
</evidence>
<dbReference type="InterPro" id="IPR036318">
    <property type="entry name" value="FAD-bd_PCMH-like_sf"/>
</dbReference>
<protein>
    <submittedName>
        <fullName evidence="11">Xylooligosaccharide oxidase</fullName>
    </submittedName>
</protein>
<evidence type="ECO:0000256" key="1">
    <source>
        <dbReference type="ARBA" id="ARBA00001974"/>
    </source>
</evidence>
<dbReference type="Gene3D" id="3.30.465.10">
    <property type="match status" value="1"/>
</dbReference>
<dbReference type="OrthoDB" id="8250697at2759"/>
<sequence length="520" mass="59154">MKLCLFIFFYIFCVIGASKQENSRKFEKYRNCMRNNGISSWKVVSAVSNATSYNMLNYQWNKVFDFVFPIAIFIPSSVYDVQATVVCGYNADIQLVPNSGRHSYAGLSLGTNDAIIVDFRYMNSIEINEDEEYFTVGPGALIGHVIAKLWTNGGWGIALGTCMTVAMGGFVMGGGYSLYSSLYGLAIDNLLEINMVDAQGNAVTANPTQNTDLWWAMRGVGAGYIGLVTSFKLKMFRARDLKLTIAQRMFNGEDFPNVMDNYVKWLDWVKQNDETVTTTISGGRTGVFVRMIHVQDPNKQPVSSKAVLAALPKYFPNATETDVSYKSFIETVIGLSEISVTIPEPTSFGAEEESPETTLEKHLNFYSSLTKDVIYSEYSLDKTFFVDKRIRARDLYDVQEVFAKIPETCSVSFLPHQGAIAVPQSTDCAYVHRDAIFDCLLTCYGWNFEQAYVGEKWMNEFMIVARFMDSGHTYQNYPDKDLNDYLWRYYGRNLKKLIRIKRKWDPYGYFRSEQSIPIRR</sequence>
<evidence type="ECO:0000256" key="8">
    <source>
        <dbReference type="ARBA" id="ARBA00023140"/>
    </source>
</evidence>
<keyword evidence="5" id="KW-0285">Flavoprotein</keyword>
<dbReference type="Proteomes" id="UP001151699">
    <property type="component" value="Chromosome B"/>
</dbReference>
<comment type="cofactor">
    <cofactor evidence="1">
        <name>FAD</name>
        <dbReference type="ChEBI" id="CHEBI:57692"/>
    </cofactor>
</comment>
<dbReference type="Pfam" id="PF01565">
    <property type="entry name" value="FAD_binding_4"/>
    <property type="match status" value="1"/>
</dbReference>
<evidence type="ECO:0000256" key="6">
    <source>
        <dbReference type="ARBA" id="ARBA00022827"/>
    </source>
</evidence>
<dbReference type="InterPro" id="IPR050416">
    <property type="entry name" value="FAD-linked_Oxidoreductase"/>
</dbReference>
<evidence type="ECO:0000256" key="7">
    <source>
        <dbReference type="ARBA" id="ARBA00023002"/>
    </source>
</evidence>
<dbReference type="GO" id="GO:0005777">
    <property type="term" value="C:peroxisome"/>
    <property type="evidence" value="ECO:0007669"/>
    <property type="project" value="UniProtKB-SubCell"/>
</dbReference>
<evidence type="ECO:0000313" key="11">
    <source>
        <dbReference type="EMBL" id="KAJ6644493.1"/>
    </source>
</evidence>
<dbReference type="InterPro" id="IPR016166">
    <property type="entry name" value="FAD-bd_PCMH"/>
</dbReference>
<comment type="subcellular location">
    <subcellularLocation>
        <location evidence="2">Peroxisome</location>
    </subcellularLocation>
</comment>
<dbReference type="Gene3D" id="3.40.462.20">
    <property type="match status" value="1"/>
</dbReference>
<dbReference type="Pfam" id="PF08031">
    <property type="entry name" value="BBE"/>
    <property type="match status" value="1"/>
</dbReference>
<dbReference type="AlphaFoldDB" id="A0A9Q0N6L6"/>
<dbReference type="PANTHER" id="PTHR42973">
    <property type="entry name" value="BINDING OXIDOREDUCTASE, PUTATIVE (AFU_ORTHOLOGUE AFUA_1G17690)-RELATED"/>
    <property type="match status" value="1"/>
</dbReference>
<keyword evidence="7" id="KW-0560">Oxidoreductase</keyword>
<organism evidence="11 12">
    <name type="scientific">Pseudolycoriella hygida</name>
    <dbReference type="NCBI Taxonomy" id="35572"/>
    <lineage>
        <taxon>Eukaryota</taxon>
        <taxon>Metazoa</taxon>
        <taxon>Ecdysozoa</taxon>
        <taxon>Arthropoda</taxon>
        <taxon>Hexapoda</taxon>
        <taxon>Insecta</taxon>
        <taxon>Pterygota</taxon>
        <taxon>Neoptera</taxon>
        <taxon>Endopterygota</taxon>
        <taxon>Diptera</taxon>
        <taxon>Nematocera</taxon>
        <taxon>Sciaroidea</taxon>
        <taxon>Sciaridae</taxon>
        <taxon>Pseudolycoriella</taxon>
    </lineage>
</organism>